<gene>
    <name evidence="13" type="ORF">MESINF_2701</name>
</gene>
<name>A0A7Z7PQ64_9BACT</name>
<dbReference type="GO" id="GO:0016020">
    <property type="term" value="C:membrane"/>
    <property type="evidence" value="ECO:0007669"/>
    <property type="project" value="UniProtKB-SubCell"/>
</dbReference>
<evidence type="ECO:0000256" key="3">
    <source>
        <dbReference type="ARBA" id="ARBA00007931"/>
    </source>
</evidence>
<keyword evidence="10 11" id="KW-0472">Membrane</keyword>
<keyword evidence="6" id="KW-0378">Hydrolase</keyword>
<accession>A0A7Z7PQ64</accession>
<keyword evidence="5 11" id="KW-0812">Transmembrane</keyword>
<keyword evidence="8 11" id="KW-1133">Transmembrane helix</keyword>
<dbReference type="Pfam" id="PF02163">
    <property type="entry name" value="Peptidase_M50"/>
    <property type="match status" value="1"/>
</dbReference>
<evidence type="ECO:0000256" key="7">
    <source>
        <dbReference type="ARBA" id="ARBA00022833"/>
    </source>
</evidence>
<dbReference type="PANTHER" id="PTHR42837:SF2">
    <property type="entry name" value="MEMBRANE METALLOPROTEASE ARASP2, CHLOROPLASTIC-RELATED"/>
    <property type="match status" value="1"/>
</dbReference>
<evidence type="ECO:0000256" key="6">
    <source>
        <dbReference type="ARBA" id="ARBA00022801"/>
    </source>
</evidence>
<evidence type="ECO:0000256" key="9">
    <source>
        <dbReference type="ARBA" id="ARBA00023049"/>
    </source>
</evidence>
<evidence type="ECO:0000256" key="8">
    <source>
        <dbReference type="ARBA" id="ARBA00022989"/>
    </source>
</evidence>
<dbReference type="CDD" id="cd06163">
    <property type="entry name" value="S2P-M50_PDZ_RseP-like"/>
    <property type="match status" value="1"/>
</dbReference>
<dbReference type="Proteomes" id="UP000250796">
    <property type="component" value="Chromosome MESINF"/>
</dbReference>
<dbReference type="GO" id="GO:0006508">
    <property type="term" value="P:proteolysis"/>
    <property type="evidence" value="ECO:0007669"/>
    <property type="project" value="UniProtKB-KW"/>
</dbReference>
<reference evidence="13 14" key="1">
    <citation type="submission" date="2017-01" db="EMBL/GenBank/DDBJ databases">
        <authorList>
            <person name="Erauso G."/>
        </authorList>
    </citation>
    <scope>NUCLEOTIDE SEQUENCE [LARGE SCALE GENOMIC DNA]</scope>
    <source>
        <strain evidence="13">MESINF1</strain>
    </source>
</reference>
<proteinExistence type="inferred from homology"/>
<evidence type="ECO:0000256" key="2">
    <source>
        <dbReference type="ARBA" id="ARBA00004141"/>
    </source>
</evidence>
<dbReference type="Gene3D" id="2.30.42.10">
    <property type="match status" value="1"/>
</dbReference>
<comment type="subcellular location">
    <subcellularLocation>
        <location evidence="2">Membrane</location>
        <topology evidence="2">Multi-pass membrane protein</topology>
    </subcellularLocation>
</comment>
<dbReference type="EMBL" id="LS974202">
    <property type="protein sequence ID" value="SSC14141.1"/>
    <property type="molecule type" value="Genomic_DNA"/>
</dbReference>
<dbReference type="InterPro" id="IPR036034">
    <property type="entry name" value="PDZ_sf"/>
</dbReference>
<evidence type="ECO:0000259" key="12">
    <source>
        <dbReference type="PROSITE" id="PS50106"/>
    </source>
</evidence>
<organism evidence="13 14">
    <name type="scientific">Mesotoga infera</name>
    <dbReference type="NCBI Taxonomy" id="1236046"/>
    <lineage>
        <taxon>Bacteria</taxon>
        <taxon>Thermotogati</taxon>
        <taxon>Thermotogota</taxon>
        <taxon>Thermotogae</taxon>
        <taxon>Kosmotogales</taxon>
        <taxon>Kosmotogaceae</taxon>
        <taxon>Mesotoga</taxon>
    </lineage>
</organism>
<comment type="cofactor">
    <cofactor evidence="1">
        <name>Zn(2+)</name>
        <dbReference type="ChEBI" id="CHEBI:29105"/>
    </cofactor>
</comment>
<dbReference type="PANTHER" id="PTHR42837">
    <property type="entry name" value="REGULATOR OF SIGMA-E PROTEASE RSEP"/>
    <property type="match status" value="1"/>
</dbReference>
<evidence type="ECO:0000313" key="14">
    <source>
        <dbReference type="Proteomes" id="UP000250796"/>
    </source>
</evidence>
<dbReference type="SMART" id="SM00228">
    <property type="entry name" value="PDZ"/>
    <property type="match status" value="1"/>
</dbReference>
<feature type="transmembrane region" description="Helical" evidence="11">
    <location>
        <begin position="477"/>
        <end position="496"/>
    </location>
</feature>
<comment type="similarity">
    <text evidence="3">Belongs to the peptidase M50B family.</text>
</comment>
<evidence type="ECO:0000256" key="5">
    <source>
        <dbReference type="ARBA" id="ARBA00022692"/>
    </source>
</evidence>
<keyword evidence="14" id="KW-1185">Reference proteome</keyword>
<evidence type="ECO:0000256" key="1">
    <source>
        <dbReference type="ARBA" id="ARBA00001947"/>
    </source>
</evidence>
<dbReference type="PROSITE" id="PS50106">
    <property type="entry name" value="PDZ"/>
    <property type="match status" value="1"/>
</dbReference>
<feature type="transmembrane region" description="Helical" evidence="11">
    <location>
        <begin position="95"/>
        <end position="122"/>
    </location>
</feature>
<sequence length="503" mass="54993">MFLTIIYFLLILTGVVVVHELGHYLFSRLFGVRVIEFAIGMGPKIWSRKGKKTTFRINAFPIGGYVRPAGEDLDTVDSSVPENEQIQNKPAWQRFIIYLAGPAFSLILGFVILSLVAVVWGFQEIKIDKIEPGSPAEISGIAPGDRIVSVNGKILIDNTRLGEAIAKGDPIDLVIMRDSGEVNITLVPEMLPQEAVMIISRAQGDAGGEITSINGATFSGDYVGYGKVLQPESFIKIGFSDGQILSGTLLNYSPAEERYAMGIYYANFQPKIAKDYGPFKKGDIIISVGSLKTSTSYDLTMMSQLLTIGPSDLLIQFTGREVAYQNHGFAEEILVKLERDGKSFEITVSKQEMISLVSEAGVFSQGSDYWYPDNVLQAAGLGLQWANSILVTMVRVVGSLFTGGANINEFTGPIGLVTIVDQAISLGLRIVIFITGFISLNLGVVNMIPFPALDGGRMLLAVLEMVTRRRLDPKIEGLINVIGFMVLMGLMIYITFVDIGRWF</sequence>
<evidence type="ECO:0000313" key="13">
    <source>
        <dbReference type="EMBL" id="SSC14141.1"/>
    </source>
</evidence>
<dbReference type="RefSeq" id="WP_169700477.1">
    <property type="nucleotide sequence ID" value="NZ_LS974202.1"/>
</dbReference>
<dbReference type="KEGG" id="minf:MESINF_2701"/>
<dbReference type="InterPro" id="IPR041489">
    <property type="entry name" value="PDZ_6"/>
</dbReference>
<dbReference type="Pfam" id="PF17820">
    <property type="entry name" value="PDZ_6"/>
    <property type="match status" value="1"/>
</dbReference>
<evidence type="ECO:0000256" key="4">
    <source>
        <dbReference type="ARBA" id="ARBA00022670"/>
    </source>
</evidence>
<evidence type="ECO:0000256" key="11">
    <source>
        <dbReference type="SAM" id="Phobius"/>
    </source>
</evidence>
<keyword evidence="9" id="KW-0482">Metalloprotease</keyword>
<dbReference type="InterPro" id="IPR004387">
    <property type="entry name" value="Pept_M50_Zn"/>
</dbReference>
<dbReference type="AlphaFoldDB" id="A0A7Z7PQ64"/>
<evidence type="ECO:0000256" key="10">
    <source>
        <dbReference type="ARBA" id="ARBA00023136"/>
    </source>
</evidence>
<dbReference type="SUPFAM" id="SSF50156">
    <property type="entry name" value="PDZ domain-like"/>
    <property type="match status" value="1"/>
</dbReference>
<feature type="transmembrane region" description="Helical" evidence="11">
    <location>
        <begin position="6"/>
        <end position="26"/>
    </location>
</feature>
<dbReference type="InterPro" id="IPR001478">
    <property type="entry name" value="PDZ"/>
</dbReference>
<protein>
    <submittedName>
        <fullName evidence="13">Peptidase M50</fullName>
    </submittedName>
</protein>
<feature type="domain" description="PDZ" evidence="12">
    <location>
        <begin position="96"/>
        <end position="165"/>
    </location>
</feature>
<feature type="transmembrane region" description="Helical" evidence="11">
    <location>
        <begin position="426"/>
        <end position="448"/>
    </location>
</feature>
<keyword evidence="7" id="KW-0862">Zinc</keyword>
<dbReference type="InterPro" id="IPR008915">
    <property type="entry name" value="Peptidase_M50"/>
</dbReference>
<keyword evidence="4" id="KW-0645">Protease</keyword>
<dbReference type="GO" id="GO:0004222">
    <property type="term" value="F:metalloendopeptidase activity"/>
    <property type="evidence" value="ECO:0007669"/>
    <property type="project" value="InterPro"/>
</dbReference>